<gene>
    <name evidence="1" type="ORF">LMG9964_06733</name>
</gene>
<evidence type="ECO:0008006" key="3">
    <source>
        <dbReference type="Google" id="ProtNLM"/>
    </source>
</evidence>
<dbReference type="AlphaFoldDB" id="A0A6J5KIG3"/>
<accession>A0A6J5KIG3</accession>
<proteinExistence type="predicted"/>
<organism evidence="1 2">
    <name type="scientific">Paraburkholderia phenoliruptrix</name>
    <dbReference type="NCBI Taxonomy" id="252970"/>
    <lineage>
        <taxon>Bacteria</taxon>
        <taxon>Pseudomonadati</taxon>
        <taxon>Pseudomonadota</taxon>
        <taxon>Betaproteobacteria</taxon>
        <taxon>Burkholderiales</taxon>
        <taxon>Burkholderiaceae</taxon>
        <taxon>Paraburkholderia</taxon>
    </lineage>
</organism>
<dbReference type="Proteomes" id="UP000494102">
    <property type="component" value="Unassembled WGS sequence"/>
</dbReference>
<dbReference type="EMBL" id="CADILN010000026">
    <property type="protein sequence ID" value="CAB4053042.1"/>
    <property type="molecule type" value="Genomic_DNA"/>
</dbReference>
<evidence type="ECO:0000313" key="2">
    <source>
        <dbReference type="Proteomes" id="UP000494102"/>
    </source>
</evidence>
<reference evidence="1 2" key="1">
    <citation type="submission" date="2020-04" db="EMBL/GenBank/DDBJ databases">
        <authorList>
            <person name="De Canck E."/>
        </authorList>
    </citation>
    <scope>NUCLEOTIDE SEQUENCE [LARGE SCALE GENOMIC DNA]</scope>
    <source>
        <strain evidence="1 2">LMG 9964</strain>
    </source>
</reference>
<name>A0A6J5KIG3_9BURK</name>
<evidence type="ECO:0000313" key="1">
    <source>
        <dbReference type="EMBL" id="CAB4053042.1"/>
    </source>
</evidence>
<protein>
    <recommendedName>
        <fullName evidence="3">Transposase IS4-like domain-containing protein</fullName>
    </recommendedName>
</protein>
<sequence>MHWRIERDYQDLKQEQGLGITKAGGGPGFHHHAILAIAVYGFLLSERLATGSPVSAKKPHSPPDA</sequence>